<dbReference type="EMBL" id="FAOP01000005">
    <property type="protein sequence ID" value="CUU05076.1"/>
    <property type="molecule type" value="Genomic_DNA"/>
</dbReference>
<dbReference type="InterPro" id="IPR050563">
    <property type="entry name" value="4-hydroxybenzoyl-CoA_TE"/>
</dbReference>
<proteinExistence type="inferred from homology"/>
<evidence type="ECO:0000256" key="2">
    <source>
        <dbReference type="ARBA" id="ARBA00022801"/>
    </source>
</evidence>
<organism evidence="3 4">
    <name type="scientific">Candidatus Kryptonium thompsonii</name>
    <dbReference type="NCBI Taxonomy" id="1633631"/>
    <lineage>
        <taxon>Bacteria</taxon>
        <taxon>Pseudomonadati</taxon>
        <taxon>Candidatus Kryptoniota</taxon>
        <taxon>Candidatus Kryptonium</taxon>
    </lineage>
</organism>
<dbReference type="PANTHER" id="PTHR31793:SF27">
    <property type="entry name" value="NOVEL THIOESTERASE SUPERFAMILY DOMAIN AND SAPOSIN A-TYPE DOMAIN CONTAINING PROTEIN (0610012H03RIK)"/>
    <property type="match status" value="1"/>
</dbReference>
<comment type="similarity">
    <text evidence="1">Belongs to the 4-hydroxybenzoyl-CoA thioesterase family.</text>
</comment>
<name>A0A0P1LF96_9BACT</name>
<accession>A0A0P1LF96</accession>
<dbReference type="Gene3D" id="3.10.129.10">
    <property type="entry name" value="Hotdog Thioesterase"/>
    <property type="match status" value="1"/>
</dbReference>
<sequence>MIKHIFKIRVRYSDTDQMKFVYHAKFFEYFEWARTELLRDYGLPYSEIERMGYLIPVLEAYAKFRKPAYYDDLLRIETYMKEIPNLKFRLEYEVYRDIDDELIAEGYTEHVFLDAKTYKPVKPPDVFMNFVLEQFKSCKNKNC</sequence>
<dbReference type="Proteomes" id="UP000182011">
    <property type="component" value="Unassembled WGS sequence"/>
</dbReference>
<dbReference type="PIRSF" id="PIRSF003230">
    <property type="entry name" value="YbgC"/>
    <property type="match status" value="1"/>
</dbReference>
<dbReference type="RefSeq" id="WP_047133954.1">
    <property type="nucleotide sequence ID" value="NZ_CZVJ01000041.1"/>
</dbReference>
<dbReference type="CDD" id="cd00586">
    <property type="entry name" value="4HBT"/>
    <property type="match status" value="1"/>
</dbReference>
<protein>
    <submittedName>
        <fullName evidence="3">Acyl-CoA thioester hydrolase</fullName>
    </submittedName>
</protein>
<dbReference type="InterPro" id="IPR006684">
    <property type="entry name" value="YbgC/YbaW"/>
</dbReference>
<keyword evidence="2 3" id="KW-0378">Hydrolase</keyword>
<accession>A0A0S4N1C4</accession>
<dbReference type="SUPFAM" id="SSF54637">
    <property type="entry name" value="Thioesterase/thiol ester dehydrase-isomerase"/>
    <property type="match status" value="1"/>
</dbReference>
<dbReference type="InterPro" id="IPR029069">
    <property type="entry name" value="HotDog_dom_sf"/>
</dbReference>
<reference evidence="3 4" key="1">
    <citation type="submission" date="2015-11" db="EMBL/GenBank/DDBJ databases">
        <authorList>
            <person name="Zhang Y."/>
            <person name="Guo Z."/>
        </authorList>
    </citation>
    <scope>NUCLEOTIDE SEQUENCE [LARGE SCALE GENOMIC DNA]</scope>
    <source>
        <strain evidence="3">JGI-4</strain>
    </source>
</reference>
<dbReference type="GO" id="GO:0047617">
    <property type="term" value="F:fatty acyl-CoA hydrolase activity"/>
    <property type="evidence" value="ECO:0007669"/>
    <property type="project" value="TreeGrafter"/>
</dbReference>
<dbReference type="Pfam" id="PF13279">
    <property type="entry name" value="4HBT_2"/>
    <property type="match status" value="1"/>
</dbReference>
<accession>A0A0P1MQ20</accession>
<dbReference type="STRING" id="1633631.GCA_001442925_01150"/>
<dbReference type="AlphaFoldDB" id="A0A0P1LF96"/>
<accession>A0A0N7MYR6</accession>
<gene>
    <name evidence="3" type="ORF">JGI4_01154</name>
</gene>
<accession>A0A0P1L8R5</accession>
<dbReference type="NCBIfam" id="TIGR00051">
    <property type="entry name" value="YbgC/FadM family acyl-CoA thioesterase"/>
    <property type="match status" value="1"/>
</dbReference>
<accession>A0A0P1MB11</accession>
<evidence type="ECO:0000313" key="4">
    <source>
        <dbReference type="Proteomes" id="UP000182011"/>
    </source>
</evidence>
<evidence type="ECO:0000313" key="3">
    <source>
        <dbReference type="EMBL" id="CUU05076.1"/>
    </source>
</evidence>
<evidence type="ECO:0000256" key="1">
    <source>
        <dbReference type="ARBA" id="ARBA00005953"/>
    </source>
</evidence>
<accession>A0A0P1M6H6</accession>
<dbReference type="PANTHER" id="PTHR31793">
    <property type="entry name" value="4-HYDROXYBENZOYL-COA THIOESTERASE FAMILY MEMBER"/>
    <property type="match status" value="1"/>
</dbReference>